<dbReference type="FunFam" id="3.40.50.720:FF:000047">
    <property type="entry name" value="NADP-dependent L-serine/L-allo-threonine dehydrogenase"/>
    <property type="match status" value="1"/>
</dbReference>
<dbReference type="InterPro" id="IPR057326">
    <property type="entry name" value="KR_dom"/>
</dbReference>
<proteinExistence type="inferred from homology"/>
<dbReference type="PANTHER" id="PTHR43115:SF4">
    <property type="entry name" value="DEHYDROGENASE_REDUCTASE SDR FAMILY MEMBER 11"/>
    <property type="match status" value="1"/>
</dbReference>
<dbReference type="Gene3D" id="3.40.50.720">
    <property type="entry name" value="NAD(P)-binding Rossmann-like Domain"/>
    <property type="match status" value="1"/>
</dbReference>
<evidence type="ECO:0000256" key="1">
    <source>
        <dbReference type="ARBA" id="ARBA00006484"/>
    </source>
</evidence>
<accession>A0AAV4LEJ0</accession>
<keyword evidence="6" id="KW-1185">Reference proteome</keyword>
<dbReference type="InterPro" id="IPR036291">
    <property type="entry name" value="NAD(P)-bd_dom_sf"/>
</dbReference>
<dbReference type="PROSITE" id="PS00061">
    <property type="entry name" value="ADH_SHORT"/>
    <property type="match status" value="1"/>
</dbReference>
<name>A0AAV4LEJ0_9BACL</name>
<gene>
    <name evidence="5" type="ORF">DNHGIG_17270</name>
</gene>
<dbReference type="InterPro" id="IPR002347">
    <property type="entry name" value="SDR_fam"/>
</dbReference>
<feature type="domain" description="Ketoreductase" evidence="4">
    <location>
        <begin position="23"/>
        <end position="207"/>
    </location>
</feature>
<dbReference type="EMBL" id="BOQE01000001">
    <property type="protein sequence ID" value="GIM46178.1"/>
    <property type="molecule type" value="Genomic_DNA"/>
</dbReference>
<dbReference type="PANTHER" id="PTHR43115">
    <property type="entry name" value="DEHYDROGENASE/REDUCTASE SDR FAMILY MEMBER 11"/>
    <property type="match status" value="1"/>
</dbReference>
<sequence>MQIQSLQCLQERNVLTMPNIQGKVVIITGASSGIGEATAKELASKGAKLVLAARREDRLKKLQEEIQNKRGQAIYKVTDVTSYEQVEELAQYALKEFGKIDVLVNNAGIMPHSFLYKKKVDDWNRMIDVNIKGVLYGIAAVLPSMRERKEGHIINVSSVAGHVVGAGSTVYAATKFAVRAISEGLRKEEIGNNIRSTIISPGAVATELTNSVTDPDLKPSIDEIYKGAIDADSIARAIAFAIEQPSDVAINEMIIRPTRQER</sequence>
<evidence type="ECO:0000256" key="2">
    <source>
        <dbReference type="ARBA" id="ARBA00023002"/>
    </source>
</evidence>
<dbReference type="Pfam" id="PF00106">
    <property type="entry name" value="adh_short"/>
    <property type="match status" value="1"/>
</dbReference>
<evidence type="ECO:0000313" key="6">
    <source>
        <dbReference type="Proteomes" id="UP001057291"/>
    </source>
</evidence>
<reference evidence="5" key="1">
    <citation type="journal article" date="2023" name="Int. J. Syst. Evol. Microbiol.">
        <title>Collibacillus ludicampi gen. nov., sp. nov., a new soil bacterium of the family Alicyclobacillaceae.</title>
        <authorList>
            <person name="Jojima T."/>
            <person name="Ioku Y."/>
            <person name="Fukuta Y."/>
            <person name="Shirasaka N."/>
            <person name="Matsumura Y."/>
            <person name="Mori M."/>
        </authorList>
    </citation>
    <scope>NUCLEOTIDE SEQUENCE</scope>
    <source>
        <strain evidence="5">TP075</strain>
    </source>
</reference>
<protein>
    <submittedName>
        <fullName evidence="5">Oxidoreductase</fullName>
    </submittedName>
</protein>
<dbReference type="Proteomes" id="UP001057291">
    <property type="component" value="Unassembled WGS sequence"/>
</dbReference>
<dbReference type="PRINTS" id="PR00080">
    <property type="entry name" value="SDRFAMILY"/>
</dbReference>
<comment type="caution">
    <text evidence="5">The sequence shown here is derived from an EMBL/GenBank/DDBJ whole genome shotgun (WGS) entry which is preliminary data.</text>
</comment>
<dbReference type="PRINTS" id="PR00081">
    <property type="entry name" value="GDHRDH"/>
</dbReference>
<evidence type="ECO:0000259" key="4">
    <source>
        <dbReference type="SMART" id="SM00822"/>
    </source>
</evidence>
<dbReference type="SMART" id="SM00822">
    <property type="entry name" value="PKS_KR"/>
    <property type="match status" value="1"/>
</dbReference>
<organism evidence="5 6">
    <name type="scientific">Collibacillus ludicampi</name>
    <dbReference type="NCBI Taxonomy" id="2771369"/>
    <lineage>
        <taxon>Bacteria</taxon>
        <taxon>Bacillati</taxon>
        <taxon>Bacillota</taxon>
        <taxon>Bacilli</taxon>
        <taxon>Bacillales</taxon>
        <taxon>Alicyclobacillaceae</taxon>
        <taxon>Collibacillus</taxon>
    </lineage>
</organism>
<dbReference type="GO" id="GO:0016616">
    <property type="term" value="F:oxidoreductase activity, acting on the CH-OH group of donors, NAD or NADP as acceptor"/>
    <property type="evidence" value="ECO:0007669"/>
    <property type="project" value="UniProtKB-ARBA"/>
</dbReference>
<dbReference type="SUPFAM" id="SSF51735">
    <property type="entry name" value="NAD(P)-binding Rossmann-fold domains"/>
    <property type="match status" value="1"/>
</dbReference>
<dbReference type="InterPro" id="IPR020904">
    <property type="entry name" value="Sc_DH/Rdtase_CS"/>
</dbReference>
<keyword evidence="2" id="KW-0560">Oxidoreductase</keyword>
<evidence type="ECO:0000313" key="5">
    <source>
        <dbReference type="EMBL" id="GIM46178.1"/>
    </source>
</evidence>
<evidence type="ECO:0000256" key="3">
    <source>
        <dbReference type="RuleBase" id="RU000363"/>
    </source>
</evidence>
<dbReference type="PIRSF" id="PIRSF000126">
    <property type="entry name" value="11-beta-HSD1"/>
    <property type="match status" value="1"/>
</dbReference>
<comment type="similarity">
    <text evidence="1 3">Belongs to the short-chain dehydrogenases/reductases (SDR) family.</text>
</comment>
<dbReference type="AlphaFoldDB" id="A0AAV4LEJ0"/>